<dbReference type="Pfam" id="PF00892">
    <property type="entry name" value="EamA"/>
    <property type="match status" value="1"/>
</dbReference>
<feature type="domain" description="EamA" evidence="4">
    <location>
        <begin position="6"/>
        <end position="147"/>
    </location>
</feature>
<dbReference type="SUPFAM" id="SSF103481">
    <property type="entry name" value="Multidrug resistance efflux transporter EmrE"/>
    <property type="match status" value="1"/>
</dbReference>
<feature type="transmembrane region" description="Helical" evidence="3">
    <location>
        <begin position="40"/>
        <end position="57"/>
    </location>
</feature>
<evidence type="ECO:0000256" key="3">
    <source>
        <dbReference type="SAM" id="Phobius"/>
    </source>
</evidence>
<gene>
    <name evidence="5" type="ORF">LPJSA22_01270</name>
</gene>
<dbReference type="AlphaFoldDB" id="A0A1E3KRP5"/>
<organism evidence="5 6">
    <name type="scientific">Lactiplantibacillus plantarum</name>
    <name type="common">Lactobacillus plantarum</name>
    <dbReference type="NCBI Taxonomy" id="1590"/>
    <lineage>
        <taxon>Bacteria</taxon>
        <taxon>Bacillati</taxon>
        <taxon>Bacillota</taxon>
        <taxon>Bacilli</taxon>
        <taxon>Lactobacillales</taxon>
        <taxon>Lactobacillaceae</taxon>
        <taxon>Lactiplantibacillus</taxon>
    </lineage>
</organism>
<dbReference type="InterPro" id="IPR037185">
    <property type="entry name" value="EmrE-like"/>
</dbReference>
<feature type="transmembrane region" description="Helical" evidence="3">
    <location>
        <begin position="103"/>
        <end position="122"/>
    </location>
</feature>
<accession>A0A1E3KRP5</accession>
<name>A0A1E3KRP5_LACPN</name>
<feature type="transmembrane region" description="Helical" evidence="3">
    <location>
        <begin position="129"/>
        <end position="147"/>
    </location>
</feature>
<proteinExistence type="inferred from homology"/>
<evidence type="ECO:0000256" key="2">
    <source>
        <dbReference type="ARBA" id="ARBA00007362"/>
    </source>
</evidence>
<comment type="similarity">
    <text evidence="2">Belongs to the EamA transporter family.</text>
</comment>
<dbReference type="RefSeq" id="WP_261978978.1">
    <property type="nucleotide sequence ID" value="NZ_CP152072.1"/>
</dbReference>
<feature type="transmembrane region" description="Helical" evidence="3">
    <location>
        <begin position="186"/>
        <end position="206"/>
    </location>
</feature>
<sequence>MKRLVGTLCGIISAALFGLGGILAQPLLSEQVLTPQQIVLLRLLIGGAMLLLYRNLFFKQARKSTKKIWTHWRILTRIMIYGIAGLCTAQIAFFSAINYSNAAVATVFQSTSPFILLVFTALKAKKLPSLLAGMSLISALMGIWLIVESGFKTGLIKPEAIIFGLIAAIGVILYTKLPVPLLNQIAAVDILGWALVIGGVIALIHTPLPNLVRFSKTQLLAVLIIVILATVVAYDLYLERADCKK</sequence>
<dbReference type="Proteomes" id="UP000094892">
    <property type="component" value="Unassembled WGS sequence"/>
</dbReference>
<feature type="transmembrane region" description="Helical" evidence="3">
    <location>
        <begin position="153"/>
        <end position="174"/>
    </location>
</feature>
<dbReference type="InterPro" id="IPR000620">
    <property type="entry name" value="EamA_dom"/>
</dbReference>
<keyword evidence="3" id="KW-0812">Transmembrane</keyword>
<protein>
    <submittedName>
        <fullName evidence="5">Putative transporter YdeD</fullName>
    </submittedName>
</protein>
<comment type="subcellular location">
    <subcellularLocation>
        <location evidence="1">Endomembrane system</location>
        <topology evidence="1">Multi-pass membrane protein</topology>
    </subcellularLocation>
</comment>
<evidence type="ECO:0000313" key="5">
    <source>
        <dbReference type="EMBL" id="ODO61297.1"/>
    </source>
</evidence>
<dbReference type="PATRIC" id="fig|1590.306.peg.1271"/>
<reference evidence="5 6" key="1">
    <citation type="submission" date="2016-08" db="EMBL/GenBank/DDBJ databases">
        <title>Genome sequencing of Lactobacillus plantarum JSA22, isolated from fermented soybean paste.</title>
        <authorList>
            <person name="Choi H.S."/>
        </authorList>
    </citation>
    <scope>NUCLEOTIDE SEQUENCE [LARGE SCALE GENOMIC DNA]</scope>
    <source>
        <strain evidence="5 6">JSA22</strain>
    </source>
</reference>
<dbReference type="GO" id="GO:0016020">
    <property type="term" value="C:membrane"/>
    <property type="evidence" value="ECO:0007669"/>
    <property type="project" value="InterPro"/>
</dbReference>
<evidence type="ECO:0000256" key="1">
    <source>
        <dbReference type="ARBA" id="ARBA00004127"/>
    </source>
</evidence>
<evidence type="ECO:0000259" key="4">
    <source>
        <dbReference type="Pfam" id="PF00892"/>
    </source>
</evidence>
<feature type="transmembrane region" description="Helical" evidence="3">
    <location>
        <begin position="218"/>
        <end position="238"/>
    </location>
</feature>
<keyword evidence="3" id="KW-1133">Transmembrane helix</keyword>
<comment type="caution">
    <text evidence="5">The sequence shown here is derived from an EMBL/GenBank/DDBJ whole genome shotgun (WGS) entry which is preliminary data.</text>
</comment>
<feature type="transmembrane region" description="Helical" evidence="3">
    <location>
        <begin position="78"/>
        <end position="97"/>
    </location>
</feature>
<dbReference type="EMBL" id="MCOL01000001">
    <property type="protein sequence ID" value="ODO61297.1"/>
    <property type="molecule type" value="Genomic_DNA"/>
</dbReference>
<keyword evidence="3" id="KW-0472">Membrane</keyword>
<evidence type="ECO:0000313" key="6">
    <source>
        <dbReference type="Proteomes" id="UP000094892"/>
    </source>
</evidence>